<name>A0A1R3J1M9_9ROSI</name>
<gene>
    <name evidence="1" type="ORF">COLO4_20098</name>
</gene>
<sequence>MAHTALSESRFSATILGGRMLLAKLASRLQTRQPGHTGLVANKAQVVGP</sequence>
<accession>A0A1R3J1M9</accession>
<organism evidence="1 2">
    <name type="scientific">Corchorus olitorius</name>
    <dbReference type="NCBI Taxonomy" id="93759"/>
    <lineage>
        <taxon>Eukaryota</taxon>
        <taxon>Viridiplantae</taxon>
        <taxon>Streptophyta</taxon>
        <taxon>Embryophyta</taxon>
        <taxon>Tracheophyta</taxon>
        <taxon>Spermatophyta</taxon>
        <taxon>Magnoliopsida</taxon>
        <taxon>eudicotyledons</taxon>
        <taxon>Gunneridae</taxon>
        <taxon>Pentapetalae</taxon>
        <taxon>rosids</taxon>
        <taxon>malvids</taxon>
        <taxon>Malvales</taxon>
        <taxon>Malvaceae</taxon>
        <taxon>Grewioideae</taxon>
        <taxon>Apeibeae</taxon>
        <taxon>Corchorus</taxon>
    </lineage>
</organism>
<evidence type="ECO:0000313" key="1">
    <source>
        <dbReference type="EMBL" id="OMO88734.1"/>
    </source>
</evidence>
<comment type="caution">
    <text evidence="1">The sequence shown here is derived from an EMBL/GenBank/DDBJ whole genome shotgun (WGS) entry which is preliminary data.</text>
</comment>
<dbReference type="EMBL" id="AWUE01017010">
    <property type="protein sequence ID" value="OMO88734.1"/>
    <property type="molecule type" value="Genomic_DNA"/>
</dbReference>
<protein>
    <submittedName>
        <fullName evidence="1">Uncharacterized protein</fullName>
    </submittedName>
</protein>
<dbReference type="Proteomes" id="UP000187203">
    <property type="component" value="Unassembled WGS sequence"/>
</dbReference>
<proteinExistence type="predicted"/>
<keyword evidence="2" id="KW-1185">Reference proteome</keyword>
<evidence type="ECO:0000313" key="2">
    <source>
        <dbReference type="Proteomes" id="UP000187203"/>
    </source>
</evidence>
<reference evidence="2" key="1">
    <citation type="submission" date="2013-09" db="EMBL/GenBank/DDBJ databases">
        <title>Corchorus olitorius genome sequencing.</title>
        <authorList>
            <person name="Alam M."/>
            <person name="Haque M.S."/>
            <person name="Islam M.S."/>
            <person name="Emdad E.M."/>
            <person name="Islam M.M."/>
            <person name="Ahmed B."/>
            <person name="Halim A."/>
            <person name="Hossen Q.M.M."/>
            <person name="Hossain M.Z."/>
            <person name="Ahmed R."/>
            <person name="Khan M.M."/>
            <person name="Islam R."/>
            <person name="Rashid M.M."/>
            <person name="Khan S.A."/>
            <person name="Rahman M.S."/>
            <person name="Alam M."/>
            <person name="Yahiya A.S."/>
            <person name="Khan M.S."/>
            <person name="Azam M.S."/>
            <person name="Haque T."/>
            <person name="Lashkar M.Z.H."/>
            <person name="Akhand A.I."/>
            <person name="Morshed G."/>
            <person name="Roy S."/>
            <person name="Uddin K.S."/>
            <person name="Rabeya T."/>
            <person name="Hossain A.S."/>
            <person name="Chowdhury A."/>
            <person name="Snigdha A.R."/>
            <person name="Mortoza M.S."/>
            <person name="Matin S.A."/>
            <person name="Hoque S.M.E."/>
            <person name="Islam M.K."/>
            <person name="Roy D.K."/>
            <person name="Haider R."/>
            <person name="Moosa M.M."/>
            <person name="Elias S.M."/>
            <person name="Hasan A.M."/>
            <person name="Jahan S."/>
            <person name="Shafiuddin M."/>
            <person name="Mahmood N."/>
            <person name="Shommy N.S."/>
        </authorList>
    </citation>
    <scope>NUCLEOTIDE SEQUENCE [LARGE SCALE GENOMIC DNA]</scope>
    <source>
        <strain evidence="2">cv. O-4</strain>
    </source>
</reference>
<dbReference type="AlphaFoldDB" id="A0A1R3J1M9"/>